<accession>A0A1B0CJP1</accession>
<keyword evidence="1" id="KW-1133">Transmembrane helix</keyword>
<keyword evidence="4" id="KW-1185">Reference proteome</keyword>
<keyword evidence="1" id="KW-0812">Transmembrane</keyword>
<protein>
    <submittedName>
        <fullName evidence="2 3">Uncharacterized protein</fullName>
    </submittedName>
</protein>
<sequence>SVPIKSERTQNALKFDKNITKLDDKISKVEGTVAGFKRNKYKSTYVGNITKPETIKVNSKLGKSGKSKSKKHQHRYLTFDGEMPRYSLGPGVKISIDMPREIVNVNLDEDYLRDIFAGRGKRLQLIAKIIPLFILPFLVQSAILPFMVSTLKLLLVKSIVVGKIAILLLILSAFKNYHRQHAALEVPYYNLVEPPSRRSEQPFYGYKVDGQTGWVN</sequence>
<feature type="transmembrane region" description="Helical" evidence="1">
    <location>
        <begin position="129"/>
        <end position="148"/>
    </location>
</feature>
<evidence type="ECO:0000313" key="4">
    <source>
        <dbReference type="Proteomes" id="UP000092461"/>
    </source>
</evidence>
<dbReference type="EMBL" id="GITU01011243">
    <property type="protein sequence ID" value="MBC1179946.1"/>
    <property type="molecule type" value="Transcribed_RNA"/>
</dbReference>
<keyword evidence="1" id="KW-0472">Membrane</keyword>
<name>A0A1B0CJP1_LUTLO</name>
<feature type="transmembrane region" description="Helical" evidence="1">
    <location>
        <begin position="154"/>
        <end position="174"/>
    </location>
</feature>
<evidence type="ECO:0000256" key="1">
    <source>
        <dbReference type="SAM" id="Phobius"/>
    </source>
</evidence>
<dbReference type="AlphaFoldDB" id="A0A1B0CJP1"/>
<reference evidence="3" key="3">
    <citation type="submission" date="2020-05" db="UniProtKB">
        <authorList>
            <consortium name="EnsemblMetazoa"/>
        </authorList>
    </citation>
    <scope>IDENTIFICATION</scope>
    <source>
        <strain evidence="3">Jacobina</strain>
    </source>
</reference>
<dbReference type="EMBL" id="AJWK01014822">
    <property type="status" value="NOT_ANNOTATED_CDS"/>
    <property type="molecule type" value="Genomic_DNA"/>
</dbReference>
<dbReference type="VEuPathDB" id="VectorBase:LLONM1_009879"/>
<organism evidence="3 4">
    <name type="scientific">Lutzomyia longipalpis</name>
    <name type="common">Sand fly</name>
    <dbReference type="NCBI Taxonomy" id="7200"/>
    <lineage>
        <taxon>Eukaryota</taxon>
        <taxon>Metazoa</taxon>
        <taxon>Ecdysozoa</taxon>
        <taxon>Arthropoda</taxon>
        <taxon>Hexapoda</taxon>
        <taxon>Insecta</taxon>
        <taxon>Pterygota</taxon>
        <taxon>Neoptera</taxon>
        <taxon>Endopterygota</taxon>
        <taxon>Diptera</taxon>
        <taxon>Nematocera</taxon>
        <taxon>Psychodoidea</taxon>
        <taxon>Psychodidae</taxon>
        <taxon>Lutzomyia</taxon>
        <taxon>Lutzomyia</taxon>
    </lineage>
</organism>
<dbReference type="VEuPathDB" id="VectorBase:LLOJ004744"/>
<reference evidence="2" key="2">
    <citation type="journal article" date="2020" name="BMC">
        <title>Leishmania infection induces a limited differential gene expression in the sand fly midgut.</title>
        <authorList>
            <person name="Coutinho-Abreu I.V."/>
            <person name="Serafim T.D."/>
            <person name="Meneses C."/>
            <person name="Kamhawi S."/>
            <person name="Oliveira F."/>
            <person name="Valenzuela J.G."/>
        </authorList>
    </citation>
    <scope>NUCLEOTIDE SEQUENCE</scope>
    <source>
        <strain evidence="2">Jacobina</strain>
        <tissue evidence="2">Midgut</tissue>
    </source>
</reference>
<evidence type="ECO:0000313" key="2">
    <source>
        <dbReference type="EMBL" id="MBC1179946.1"/>
    </source>
</evidence>
<dbReference type="EnsemblMetazoa" id="LLOJ004744-RA">
    <property type="protein sequence ID" value="LLOJ004744-PA"/>
    <property type="gene ID" value="LLOJ004744"/>
</dbReference>
<dbReference type="Proteomes" id="UP000092461">
    <property type="component" value="Unassembled WGS sequence"/>
</dbReference>
<proteinExistence type="predicted"/>
<evidence type="ECO:0000313" key="3">
    <source>
        <dbReference type="EnsemblMetazoa" id="LLOJ004744-PA"/>
    </source>
</evidence>
<reference evidence="4" key="1">
    <citation type="submission" date="2012-05" db="EMBL/GenBank/DDBJ databases">
        <title>Whole Genome Assembly of Lutzomyia longipalpis.</title>
        <authorList>
            <person name="Richards S."/>
            <person name="Qu C."/>
            <person name="Dillon R."/>
            <person name="Worley K."/>
            <person name="Scherer S."/>
            <person name="Batterton M."/>
            <person name="Taylor A."/>
            <person name="Hawes A."/>
            <person name="Hernandez B."/>
            <person name="Kovar C."/>
            <person name="Mandapat C."/>
            <person name="Pham C."/>
            <person name="Qu C."/>
            <person name="Jing C."/>
            <person name="Bess C."/>
            <person name="Bandaranaike D."/>
            <person name="Ngo D."/>
            <person name="Ongeri F."/>
            <person name="Arias F."/>
            <person name="Lara F."/>
            <person name="Weissenberger G."/>
            <person name="Kamau G."/>
            <person name="Han H."/>
            <person name="Shen H."/>
            <person name="Dinh H."/>
            <person name="Khalil I."/>
            <person name="Jones J."/>
            <person name="Shafer J."/>
            <person name="Jayaseelan J."/>
            <person name="Quiroz J."/>
            <person name="Blankenburg K."/>
            <person name="Nguyen L."/>
            <person name="Jackson L."/>
            <person name="Francisco L."/>
            <person name="Tang L.-Y."/>
            <person name="Pu L.-L."/>
            <person name="Perales L."/>
            <person name="Lorensuhewa L."/>
            <person name="Munidasa M."/>
            <person name="Coyle M."/>
            <person name="Taylor M."/>
            <person name="Puazo M."/>
            <person name="Firestine M."/>
            <person name="Scheel M."/>
            <person name="Javaid M."/>
            <person name="Wang M."/>
            <person name="Li M."/>
            <person name="Tabassum N."/>
            <person name="Saada N."/>
            <person name="Osuji N."/>
            <person name="Aqrawi P."/>
            <person name="Fu Q."/>
            <person name="Thornton R."/>
            <person name="Raj R."/>
            <person name="Goodspeed R."/>
            <person name="Mata R."/>
            <person name="Najjar R."/>
            <person name="Gubbala S."/>
            <person name="Lee S."/>
            <person name="Denson S."/>
            <person name="Patil S."/>
            <person name="Macmil S."/>
            <person name="Qi S."/>
            <person name="Matskevitch T."/>
            <person name="Palculict T."/>
            <person name="Mathew T."/>
            <person name="Vee V."/>
            <person name="Velamala V."/>
            <person name="Korchina V."/>
            <person name="Cai W."/>
            <person name="Liu W."/>
            <person name="Dai W."/>
            <person name="Zou X."/>
            <person name="Zhu Y."/>
            <person name="Zhang Y."/>
            <person name="Wu Y.-Q."/>
            <person name="Xin Y."/>
            <person name="Nazarath L."/>
            <person name="Kovar C."/>
            <person name="Han Y."/>
            <person name="Muzny D."/>
            <person name="Gibbs R."/>
        </authorList>
    </citation>
    <scope>NUCLEOTIDE SEQUENCE [LARGE SCALE GENOMIC DNA]</scope>
    <source>
        <strain evidence="4">Jacobina</strain>
    </source>
</reference>